<sequence length="86" mass="9972">MSSTEDIKNEKQQMESILSALNDSKVLEFNTAEHGVYTLISNGIPMENVEGYDDEYFTFSYSKTKYKVTMKSNENDRFQIDKIEVI</sequence>
<gene>
    <name evidence="1" type="ORF">AWH48_19960</name>
</gene>
<accession>A0A177KVI9</accession>
<dbReference type="Proteomes" id="UP000077271">
    <property type="component" value="Unassembled WGS sequence"/>
</dbReference>
<evidence type="ECO:0000313" key="1">
    <source>
        <dbReference type="EMBL" id="OAH56641.1"/>
    </source>
</evidence>
<organism evidence="1 2">
    <name type="scientific">Domibacillus aminovorans</name>
    <dbReference type="NCBI Taxonomy" id="29332"/>
    <lineage>
        <taxon>Bacteria</taxon>
        <taxon>Bacillati</taxon>
        <taxon>Bacillota</taxon>
        <taxon>Bacilli</taxon>
        <taxon>Bacillales</taxon>
        <taxon>Bacillaceae</taxon>
        <taxon>Domibacillus</taxon>
    </lineage>
</organism>
<dbReference type="RefSeq" id="WP_018391887.1">
    <property type="nucleotide sequence ID" value="NZ_LQWZ01000021.1"/>
</dbReference>
<evidence type="ECO:0000313" key="2">
    <source>
        <dbReference type="Proteomes" id="UP000077271"/>
    </source>
</evidence>
<dbReference type="EMBL" id="LQWZ01000021">
    <property type="protein sequence ID" value="OAH56641.1"/>
    <property type="molecule type" value="Genomic_DNA"/>
</dbReference>
<protein>
    <submittedName>
        <fullName evidence="1">Uncharacterized protein</fullName>
    </submittedName>
</protein>
<name>A0A177KVI9_9BACI</name>
<dbReference type="AlphaFoldDB" id="A0A177KVI9"/>
<proteinExistence type="predicted"/>
<dbReference type="OrthoDB" id="9875840at2"/>
<comment type="caution">
    <text evidence="1">The sequence shown here is derived from an EMBL/GenBank/DDBJ whole genome shotgun (WGS) entry which is preliminary data.</text>
</comment>
<reference evidence="1 2" key="1">
    <citation type="submission" date="2016-01" db="EMBL/GenBank/DDBJ databases">
        <title>Investigation of taxonomic status of Bacillus aminovorans.</title>
        <authorList>
            <person name="Verma A."/>
            <person name="Pal Y."/>
            <person name="Krishnamurthi S."/>
        </authorList>
    </citation>
    <scope>NUCLEOTIDE SEQUENCE [LARGE SCALE GENOMIC DNA]</scope>
    <source>
        <strain evidence="1 2">DSM 4337</strain>
    </source>
</reference>